<feature type="region of interest" description="Disordered" evidence="6">
    <location>
        <begin position="1"/>
        <end position="31"/>
    </location>
</feature>
<dbReference type="PANTHER" id="PTHR47227:SF5">
    <property type="entry name" value="DNA-DIRECTED RNA POLYMERASES I, II, AND III SUBUNIT RPABC2"/>
    <property type="match status" value="1"/>
</dbReference>
<dbReference type="GO" id="GO:0005666">
    <property type="term" value="C:RNA polymerase III complex"/>
    <property type="evidence" value="ECO:0007669"/>
    <property type="project" value="TreeGrafter"/>
</dbReference>
<dbReference type="GO" id="GO:0005665">
    <property type="term" value="C:RNA polymerase II, core complex"/>
    <property type="evidence" value="ECO:0007669"/>
    <property type="project" value="InterPro"/>
</dbReference>
<gene>
    <name evidence="7" type="ORF">MAM1_0098d05134</name>
</gene>
<dbReference type="GO" id="GO:0006366">
    <property type="term" value="P:transcription by RNA polymerase II"/>
    <property type="evidence" value="ECO:0007669"/>
    <property type="project" value="TreeGrafter"/>
</dbReference>
<dbReference type="InterPro" id="IPR006110">
    <property type="entry name" value="Pol_omega/Rpo6/RPB6"/>
</dbReference>
<dbReference type="AlphaFoldDB" id="A0A0C9M6V9"/>
<feature type="compositionally biased region" description="Acidic residues" evidence="6">
    <location>
        <begin position="1"/>
        <end position="10"/>
    </location>
</feature>
<dbReference type="SUPFAM" id="SSF63562">
    <property type="entry name" value="RPB6/omega subunit-like"/>
    <property type="match status" value="1"/>
</dbReference>
<comment type="subcellular location">
    <subcellularLocation>
        <location evidence="1">Nucleus</location>
    </subcellularLocation>
</comment>
<dbReference type="Gene3D" id="3.90.940.10">
    <property type="match status" value="1"/>
</dbReference>
<sequence length="137" mass="15839">MDYEDDEPQDYNDYQDHYDEEQQPIEEPTYDENTGESVAILDDVMAGTTATETTNSAERTERITTPYLTKYERARILGTRALQISLSAPVMIDIDGESDALKIANRELREKKIPLIIRRFMPDGTYEDWKVKDLIVD</sequence>
<comment type="similarity">
    <text evidence="5">Belongs to the archaeal Rpo6/eukaryotic RPB6 RNA polymerase subunit family.</text>
</comment>
<dbReference type="Pfam" id="PF01192">
    <property type="entry name" value="RNA_pol_Rpb6"/>
    <property type="match status" value="1"/>
</dbReference>
<dbReference type="GO" id="GO:0003899">
    <property type="term" value="F:DNA-directed RNA polymerase activity"/>
    <property type="evidence" value="ECO:0007669"/>
    <property type="project" value="InterPro"/>
</dbReference>
<dbReference type="PROSITE" id="PS01111">
    <property type="entry name" value="RNA_POL_K_14KD"/>
    <property type="match status" value="1"/>
</dbReference>
<dbReference type="PANTHER" id="PTHR47227">
    <property type="entry name" value="DNA-DIRECTED RNA POLYMERASE SUBUNIT K"/>
    <property type="match status" value="1"/>
</dbReference>
<dbReference type="OrthoDB" id="259769at2759"/>
<dbReference type="EMBL" id="DF836387">
    <property type="protein sequence ID" value="GAN05661.1"/>
    <property type="molecule type" value="Genomic_DNA"/>
</dbReference>
<evidence type="ECO:0000313" key="7">
    <source>
        <dbReference type="EMBL" id="GAN05661.1"/>
    </source>
</evidence>
<keyword evidence="3" id="KW-0804">Transcription</keyword>
<dbReference type="Proteomes" id="UP000053815">
    <property type="component" value="Unassembled WGS sequence"/>
</dbReference>
<evidence type="ECO:0000256" key="2">
    <source>
        <dbReference type="ARBA" id="ARBA00022478"/>
    </source>
</evidence>
<dbReference type="GO" id="GO:0042797">
    <property type="term" value="P:tRNA transcription by RNA polymerase III"/>
    <property type="evidence" value="ECO:0007669"/>
    <property type="project" value="TreeGrafter"/>
</dbReference>
<dbReference type="InterPro" id="IPR020708">
    <property type="entry name" value="DNA-dir_RNA_polK_14-18kDa_CS"/>
</dbReference>
<reference evidence="7" key="1">
    <citation type="submission" date="2014-09" db="EMBL/GenBank/DDBJ databases">
        <title>Draft genome sequence of an oleaginous Mucoromycotina fungus Mucor ambiguus NBRC6742.</title>
        <authorList>
            <person name="Takeda I."/>
            <person name="Yamane N."/>
            <person name="Morita T."/>
            <person name="Tamano K."/>
            <person name="Machida M."/>
            <person name="Baker S."/>
            <person name="Koike H."/>
        </authorList>
    </citation>
    <scope>NUCLEOTIDE SEQUENCE</scope>
    <source>
        <strain evidence="7">NBRC 6742</strain>
    </source>
</reference>
<evidence type="ECO:0000313" key="8">
    <source>
        <dbReference type="Proteomes" id="UP000053815"/>
    </source>
</evidence>
<dbReference type="NCBIfam" id="NF002207">
    <property type="entry name" value="PRK01099.1-2"/>
    <property type="match status" value="1"/>
</dbReference>
<dbReference type="NCBIfam" id="NF002208">
    <property type="entry name" value="PRK01099.1-3"/>
    <property type="match status" value="1"/>
</dbReference>
<evidence type="ECO:0000256" key="6">
    <source>
        <dbReference type="SAM" id="MobiDB-lite"/>
    </source>
</evidence>
<evidence type="ECO:0000256" key="4">
    <source>
        <dbReference type="ARBA" id="ARBA00023242"/>
    </source>
</evidence>
<dbReference type="STRING" id="91626.A0A0C9M6V9"/>
<evidence type="ECO:0000256" key="1">
    <source>
        <dbReference type="ARBA" id="ARBA00004123"/>
    </source>
</evidence>
<organism evidence="7">
    <name type="scientific">Mucor ambiguus</name>
    <dbReference type="NCBI Taxonomy" id="91626"/>
    <lineage>
        <taxon>Eukaryota</taxon>
        <taxon>Fungi</taxon>
        <taxon>Fungi incertae sedis</taxon>
        <taxon>Mucoromycota</taxon>
        <taxon>Mucoromycotina</taxon>
        <taxon>Mucoromycetes</taxon>
        <taxon>Mucorales</taxon>
        <taxon>Mucorineae</taxon>
        <taxon>Mucoraceae</taxon>
        <taxon>Mucor</taxon>
    </lineage>
</organism>
<dbReference type="InterPro" id="IPR028363">
    <property type="entry name" value="RPB6"/>
</dbReference>
<dbReference type="PIRSF" id="PIRSF500154">
    <property type="entry name" value="RPB6"/>
    <property type="match status" value="1"/>
</dbReference>
<dbReference type="GO" id="GO:0005736">
    <property type="term" value="C:RNA polymerase I complex"/>
    <property type="evidence" value="ECO:0007669"/>
    <property type="project" value="TreeGrafter"/>
</dbReference>
<dbReference type="PIRSF" id="PIRSF000778">
    <property type="entry name" value="RpoK/RPB6"/>
    <property type="match status" value="1"/>
</dbReference>
<feature type="compositionally biased region" description="Acidic residues" evidence="6">
    <location>
        <begin position="18"/>
        <end position="31"/>
    </location>
</feature>
<keyword evidence="8" id="KW-1185">Reference proteome</keyword>
<name>A0A0C9M6V9_9FUNG</name>
<proteinExistence type="inferred from homology"/>
<dbReference type="SMART" id="SM01409">
    <property type="entry name" value="RNA_pol_Rpb6"/>
    <property type="match status" value="1"/>
</dbReference>
<protein>
    <submittedName>
        <fullName evidence="7">DNA-directed RNA polymerases i protein</fullName>
    </submittedName>
</protein>
<accession>A0A0C9M6V9</accession>
<dbReference type="GO" id="GO:0003677">
    <property type="term" value="F:DNA binding"/>
    <property type="evidence" value="ECO:0007669"/>
    <property type="project" value="InterPro"/>
</dbReference>
<dbReference type="InterPro" id="IPR006111">
    <property type="entry name" value="Rpo6/Rpb6"/>
</dbReference>
<evidence type="ECO:0000256" key="5">
    <source>
        <dbReference type="ARBA" id="ARBA00025773"/>
    </source>
</evidence>
<dbReference type="InterPro" id="IPR036161">
    <property type="entry name" value="RPB6/omega-like_sf"/>
</dbReference>
<keyword evidence="2 7" id="KW-0240">DNA-directed RNA polymerase</keyword>
<dbReference type="GO" id="GO:0006360">
    <property type="term" value="P:transcription by RNA polymerase I"/>
    <property type="evidence" value="ECO:0007669"/>
    <property type="project" value="TreeGrafter"/>
</dbReference>
<keyword evidence="4" id="KW-0539">Nucleus</keyword>
<evidence type="ECO:0000256" key="3">
    <source>
        <dbReference type="ARBA" id="ARBA00023163"/>
    </source>
</evidence>